<accession>A0A0G1UDL2</accession>
<dbReference type="PANTHER" id="PTHR43320">
    <property type="entry name" value="SUGAR KINASE"/>
    <property type="match status" value="1"/>
</dbReference>
<keyword evidence="3" id="KW-0418">Kinase</keyword>
<dbReference type="AlphaFoldDB" id="A0A0G1UDL2"/>
<dbReference type="InterPro" id="IPR011611">
    <property type="entry name" value="PfkB_dom"/>
</dbReference>
<dbReference type="STRING" id="1618364.UX86_C0011G0016"/>
<dbReference type="PANTHER" id="PTHR43320:SF3">
    <property type="entry name" value="CARBOHYDRATE KINASE PFKB DOMAIN-CONTAINING PROTEIN"/>
    <property type="match status" value="1"/>
</dbReference>
<dbReference type="Proteomes" id="UP000034502">
    <property type="component" value="Unassembled WGS sequence"/>
</dbReference>
<evidence type="ECO:0000313" key="6">
    <source>
        <dbReference type="Proteomes" id="UP000034502"/>
    </source>
</evidence>
<evidence type="ECO:0000256" key="1">
    <source>
        <dbReference type="ARBA" id="ARBA00010688"/>
    </source>
</evidence>
<proteinExistence type="inferred from homology"/>
<dbReference type="EMBL" id="LCNU01000011">
    <property type="protein sequence ID" value="KKU64208.1"/>
    <property type="molecule type" value="Genomic_DNA"/>
</dbReference>
<sequence length="335" mass="36550">MSRVNIKRMKFDVLSLGPARMDCFVRLPDDEVNEICSIDRKRCLIELGFGEKIAVKGIEFAIGGNTGNNAVGLSRLGLKAAMIGAMGDGWTDKRAMEVLKEEGINTDHIEIQPGKYGFGVVINYQEERTILSYYPESLCCFPKEADLEADWMYLTSMGLGYESFYRDAVEWAKQHGVKLAFNPGTRQIKAGVEPLGYAYEATEVIFVNREETANLINMDPASEIKDLLGGLRKLGPKTAIITDGPEGAYAFDGQKYRHMPPVPAPVIERTGAGDAFGSGTLGALIAGKPLTEALKWGSCNSASVLGQIGPQAGLLTTEKMQEWLERNAGINAEEI</sequence>
<comment type="similarity">
    <text evidence="1">Belongs to the carbohydrate kinase PfkB family.</text>
</comment>
<dbReference type="InterPro" id="IPR029056">
    <property type="entry name" value="Ribokinase-like"/>
</dbReference>
<dbReference type="Gene3D" id="3.40.1190.20">
    <property type="match status" value="1"/>
</dbReference>
<reference evidence="5 6" key="1">
    <citation type="journal article" date="2015" name="Nature">
        <title>rRNA introns, odd ribosomes, and small enigmatic genomes across a large radiation of phyla.</title>
        <authorList>
            <person name="Brown C.T."/>
            <person name="Hug L.A."/>
            <person name="Thomas B.C."/>
            <person name="Sharon I."/>
            <person name="Castelle C.J."/>
            <person name="Singh A."/>
            <person name="Wilkins M.J."/>
            <person name="Williams K.H."/>
            <person name="Banfield J.F."/>
        </authorList>
    </citation>
    <scope>NUCLEOTIDE SEQUENCE [LARGE SCALE GENOMIC DNA]</scope>
</reference>
<dbReference type="InterPro" id="IPR052700">
    <property type="entry name" value="Carb_kinase_PfkB-like"/>
</dbReference>
<dbReference type="Pfam" id="PF00294">
    <property type="entry name" value="PfkB"/>
    <property type="match status" value="1"/>
</dbReference>
<gene>
    <name evidence="5" type="ORF">UX86_C0011G0016</name>
</gene>
<evidence type="ECO:0000256" key="3">
    <source>
        <dbReference type="ARBA" id="ARBA00022777"/>
    </source>
</evidence>
<dbReference type="GO" id="GO:0016301">
    <property type="term" value="F:kinase activity"/>
    <property type="evidence" value="ECO:0007669"/>
    <property type="project" value="UniProtKB-KW"/>
</dbReference>
<feature type="domain" description="Carbohydrate kinase PfkB" evidence="4">
    <location>
        <begin position="36"/>
        <end position="314"/>
    </location>
</feature>
<name>A0A0G1UDL2_9BACT</name>
<organism evidence="5 6">
    <name type="scientific">Candidatus Amesbacteria bacterium GW2011_GWC1_47_15</name>
    <dbReference type="NCBI Taxonomy" id="1618364"/>
    <lineage>
        <taxon>Bacteria</taxon>
        <taxon>Candidatus Amesiibacteriota</taxon>
    </lineage>
</organism>
<evidence type="ECO:0000256" key="2">
    <source>
        <dbReference type="ARBA" id="ARBA00022679"/>
    </source>
</evidence>
<comment type="caution">
    <text evidence="5">The sequence shown here is derived from an EMBL/GenBank/DDBJ whole genome shotgun (WGS) entry which is preliminary data.</text>
</comment>
<keyword evidence="2" id="KW-0808">Transferase</keyword>
<evidence type="ECO:0000313" key="5">
    <source>
        <dbReference type="EMBL" id="KKU64208.1"/>
    </source>
</evidence>
<dbReference type="SUPFAM" id="SSF53613">
    <property type="entry name" value="Ribokinase-like"/>
    <property type="match status" value="1"/>
</dbReference>
<evidence type="ECO:0000259" key="4">
    <source>
        <dbReference type="Pfam" id="PF00294"/>
    </source>
</evidence>
<protein>
    <recommendedName>
        <fullName evidence="4">Carbohydrate kinase PfkB domain-containing protein</fullName>
    </recommendedName>
</protein>